<accession>A0A1E3PHF2</accession>
<name>A0A1E3PHF2_9ASCO</name>
<dbReference type="PANTHER" id="PTHR44899:SF10">
    <property type="entry name" value="NIMA-RELATED KINASE 2"/>
    <property type="match status" value="1"/>
</dbReference>
<keyword evidence="6 9" id="KW-0067">ATP-binding</keyword>
<dbReference type="EC" id="2.7.11.1" evidence="1"/>
<proteinExistence type="inferred from homology"/>
<sequence length="360" mass="41383">EFEVIDIIGRGSFGQITKVRRLSDGLVMARKEISYKAMNPKEKSQLISEFRILKNLQHPNIVRYYHHEHIPEIHMVYLYMEYCGGGDLGSLILQCSESGELVPEHIIWGIFTQLILALYRCHYNNDPPPVGNLFCFHDDPLPPSNPSTVILHRDIKPDNIFLDKDNSVKVGDFGLAKMLDQEHFFANTYVGTPYYMSPDVLLDQPYTPQSDIWSLGCVIYELCKLNPPFQAKTHMQLTQKIKEGVFPPIPDVYSSTLSRTIAACLNLNPANRPTTATLLRLDIIKLCRKERNVLETHMTLLALEEKLKERERALVSRESAITNDLEAYKLALETDIFKRLENDLHQTIEMEVERRVGDRL</sequence>
<evidence type="ECO:0000256" key="5">
    <source>
        <dbReference type="ARBA" id="ARBA00022777"/>
    </source>
</evidence>
<evidence type="ECO:0000256" key="8">
    <source>
        <dbReference type="ARBA" id="ARBA00048679"/>
    </source>
</evidence>
<dbReference type="Pfam" id="PF00069">
    <property type="entry name" value="Pkinase"/>
    <property type="match status" value="1"/>
</dbReference>
<keyword evidence="5 12" id="KW-0418">Kinase</keyword>
<reference evidence="12 13" key="1">
    <citation type="journal article" date="2016" name="Proc. Natl. Acad. Sci. U.S.A.">
        <title>Comparative genomics of biotechnologically important yeasts.</title>
        <authorList>
            <person name="Riley R."/>
            <person name="Haridas S."/>
            <person name="Wolfe K.H."/>
            <person name="Lopes M.R."/>
            <person name="Hittinger C.T."/>
            <person name="Goeker M."/>
            <person name="Salamov A.A."/>
            <person name="Wisecaver J.H."/>
            <person name="Long T.M."/>
            <person name="Calvey C.H."/>
            <person name="Aerts A.L."/>
            <person name="Barry K.W."/>
            <person name="Choi C."/>
            <person name="Clum A."/>
            <person name="Coughlan A.Y."/>
            <person name="Deshpande S."/>
            <person name="Douglass A.P."/>
            <person name="Hanson S.J."/>
            <person name="Klenk H.-P."/>
            <person name="LaButti K.M."/>
            <person name="Lapidus A."/>
            <person name="Lindquist E.A."/>
            <person name="Lipzen A.M."/>
            <person name="Meier-Kolthoff J.P."/>
            <person name="Ohm R.A."/>
            <person name="Otillar R.P."/>
            <person name="Pangilinan J.L."/>
            <person name="Peng Y."/>
            <person name="Rokas A."/>
            <person name="Rosa C.A."/>
            <person name="Scheuner C."/>
            <person name="Sibirny A.A."/>
            <person name="Slot J.C."/>
            <person name="Stielow J.B."/>
            <person name="Sun H."/>
            <person name="Kurtzman C.P."/>
            <person name="Blackwell M."/>
            <person name="Grigoriev I.V."/>
            <person name="Jeffries T.W."/>
        </authorList>
    </citation>
    <scope>NUCLEOTIDE SEQUENCE [LARGE SCALE GENOMIC DNA]</scope>
    <source>
        <strain evidence="12 13">DSM 6958</strain>
    </source>
</reference>
<evidence type="ECO:0000256" key="4">
    <source>
        <dbReference type="ARBA" id="ARBA00022741"/>
    </source>
</evidence>
<dbReference type="SMART" id="SM00220">
    <property type="entry name" value="S_TKc"/>
    <property type="match status" value="1"/>
</dbReference>
<dbReference type="InterPro" id="IPR017441">
    <property type="entry name" value="Protein_kinase_ATP_BS"/>
</dbReference>
<keyword evidence="3" id="KW-0808">Transferase</keyword>
<keyword evidence="2 10" id="KW-0723">Serine/threonine-protein kinase</keyword>
<feature type="domain" description="Protein kinase" evidence="11">
    <location>
        <begin position="2"/>
        <end position="300"/>
    </location>
</feature>
<dbReference type="InterPro" id="IPR008271">
    <property type="entry name" value="Ser/Thr_kinase_AS"/>
</dbReference>
<evidence type="ECO:0000256" key="1">
    <source>
        <dbReference type="ARBA" id="ARBA00012513"/>
    </source>
</evidence>
<comment type="similarity">
    <text evidence="10">Belongs to the protein kinase superfamily.</text>
</comment>
<evidence type="ECO:0000313" key="12">
    <source>
        <dbReference type="EMBL" id="ODQ64287.1"/>
    </source>
</evidence>
<organism evidence="12 13">
    <name type="scientific">Nadsonia fulvescens var. elongata DSM 6958</name>
    <dbReference type="NCBI Taxonomy" id="857566"/>
    <lineage>
        <taxon>Eukaryota</taxon>
        <taxon>Fungi</taxon>
        <taxon>Dikarya</taxon>
        <taxon>Ascomycota</taxon>
        <taxon>Saccharomycotina</taxon>
        <taxon>Dipodascomycetes</taxon>
        <taxon>Dipodascales</taxon>
        <taxon>Dipodascales incertae sedis</taxon>
        <taxon>Nadsonia</taxon>
    </lineage>
</organism>
<dbReference type="PROSITE" id="PS00108">
    <property type="entry name" value="PROTEIN_KINASE_ST"/>
    <property type="match status" value="1"/>
</dbReference>
<feature type="binding site" evidence="9">
    <location>
        <position position="31"/>
    </location>
    <ligand>
        <name>ATP</name>
        <dbReference type="ChEBI" id="CHEBI:30616"/>
    </ligand>
</feature>
<comment type="catalytic activity">
    <reaction evidence="8">
        <text>L-seryl-[protein] + ATP = O-phospho-L-seryl-[protein] + ADP + H(+)</text>
        <dbReference type="Rhea" id="RHEA:17989"/>
        <dbReference type="Rhea" id="RHEA-COMP:9863"/>
        <dbReference type="Rhea" id="RHEA-COMP:11604"/>
        <dbReference type="ChEBI" id="CHEBI:15378"/>
        <dbReference type="ChEBI" id="CHEBI:29999"/>
        <dbReference type="ChEBI" id="CHEBI:30616"/>
        <dbReference type="ChEBI" id="CHEBI:83421"/>
        <dbReference type="ChEBI" id="CHEBI:456216"/>
        <dbReference type="EC" id="2.7.11.1"/>
    </reaction>
</comment>
<evidence type="ECO:0000256" key="3">
    <source>
        <dbReference type="ARBA" id="ARBA00022679"/>
    </source>
</evidence>
<protein>
    <recommendedName>
        <fullName evidence="1">non-specific serine/threonine protein kinase</fullName>
        <ecNumber evidence="1">2.7.11.1</ecNumber>
    </recommendedName>
</protein>
<feature type="non-terminal residue" evidence="12">
    <location>
        <position position="360"/>
    </location>
</feature>
<dbReference type="PROSITE" id="PS50011">
    <property type="entry name" value="PROTEIN_KINASE_DOM"/>
    <property type="match status" value="1"/>
</dbReference>
<dbReference type="InterPro" id="IPR000719">
    <property type="entry name" value="Prot_kinase_dom"/>
</dbReference>
<dbReference type="InterPro" id="IPR011009">
    <property type="entry name" value="Kinase-like_dom_sf"/>
</dbReference>
<dbReference type="PROSITE" id="PS00107">
    <property type="entry name" value="PROTEIN_KINASE_ATP"/>
    <property type="match status" value="1"/>
</dbReference>
<keyword evidence="13" id="KW-1185">Reference proteome</keyword>
<feature type="non-terminal residue" evidence="12">
    <location>
        <position position="1"/>
    </location>
</feature>
<comment type="catalytic activity">
    <reaction evidence="7">
        <text>L-threonyl-[protein] + ATP = O-phospho-L-threonyl-[protein] + ADP + H(+)</text>
        <dbReference type="Rhea" id="RHEA:46608"/>
        <dbReference type="Rhea" id="RHEA-COMP:11060"/>
        <dbReference type="Rhea" id="RHEA-COMP:11605"/>
        <dbReference type="ChEBI" id="CHEBI:15378"/>
        <dbReference type="ChEBI" id="CHEBI:30013"/>
        <dbReference type="ChEBI" id="CHEBI:30616"/>
        <dbReference type="ChEBI" id="CHEBI:61977"/>
        <dbReference type="ChEBI" id="CHEBI:456216"/>
        <dbReference type="EC" id="2.7.11.1"/>
    </reaction>
</comment>
<evidence type="ECO:0000259" key="11">
    <source>
        <dbReference type="PROSITE" id="PS50011"/>
    </source>
</evidence>
<keyword evidence="4 9" id="KW-0547">Nucleotide-binding</keyword>
<evidence type="ECO:0000256" key="9">
    <source>
        <dbReference type="PROSITE-ProRule" id="PRU10141"/>
    </source>
</evidence>
<evidence type="ECO:0000256" key="6">
    <source>
        <dbReference type="ARBA" id="ARBA00022840"/>
    </source>
</evidence>
<evidence type="ECO:0000313" key="13">
    <source>
        <dbReference type="Proteomes" id="UP000095009"/>
    </source>
</evidence>
<dbReference type="Gene3D" id="3.30.200.20">
    <property type="entry name" value="Phosphorylase Kinase, domain 1"/>
    <property type="match status" value="1"/>
</dbReference>
<dbReference type="PANTHER" id="PTHR44899">
    <property type="entry name" value="CAMK FAMILY PROTEIN KINASE"/>
    <property type="match status" value="1"/>
</dbReference>
<dbReference type="InterPro" id="IPR051131">
    <property type="entry name" value="NEK_Ser/Thr_kinase_NIMA"/>
</dbReference>
<dbReference type="EMBL" id="KV454412">
    <property type="protein sequence ID" value="ODQ64287.1"/>
    <property type="molecule type" value="Genomic_DNA"/>
</dbReference>
<evidence type="ECO:0000256" key="2">
    <source>
        <dbReference type="ARBA" id="ARBA00022527"/>
    </source>
</evidence>
<dbReference type="Gene3D" id="1.10.510.10">
    <property type="entry name" value="Transferase(Phosphotransferase) domain 1"/>
    <property type="match status" value="2"/>
</dbReference>
<dbReference type="GO" id="GO:0004674">
    <property type="term" value="F:protein serine/threonine kinase activity"/>
    <property type="evidence" value="ECO:0007669"/>
    <property type="project" value="UniProtKB-KW"/>
</dbReference>
<evidence type="ECO:0000256" key="7">
    <source>
        <dbReference type="ARBA" id="ARBA00047899"/>
    </source>
</evidence>
<dbReference type="AlphaFoldDB" id="A0A1E3PHF2"/>
<dbReference type="OrthoDB" id="10250725at2759"/>
<dbReference type="CDD" id="cd08217">
    <property type="entry name" value="STKc_Nek2"/>
    <property type="match status" value="1"/>
</dbReference>
<dbReference type="GO" id="GO:0005524">
    <property type="term" value="F:ATP binding"/>
    <property type="evidence" value="ECO:0007669"/>
    <property type="project" value="UniProtKB-UniRule"/>
</dbReference>
<dbReference type="STRING" id="857566.A0A1E3PHF2"/>
<evidence type="ECO:0000256" key="10">
    <source>
        <dbReference type="RuleBase" id="RU000304"/>
    </source>
</evidence>
<dbReference type="Proteomes" id="UP000095009">
    <property type="component" value="Unassembled WGS sequence"/>
</dbReference>
<gene>
    <name evidence="12" type="ORF">NADFUDRAFT_9001</name>
</gene>
<dbReference type="SUPFAM" id="SSF56112">
    <property type="entry name" value="Protein kinase-like (PK-like)"/>
    <property type="match status" value="1"/>
</dbReference>